<dbReference type="Proteomes" id="UP000230447">
    <property type="component" value="Unassembled WGS sequence"/>
</dbReference>
<dbReference type="InterPro" id="IPR043519">
    <property type="entry name" value="NT_sf"/>
</dbReference>
<accession>A0A2G9ZEK4</accession>
<dbReference type="EMBL" id="PCSB01000059">
    <property type="protein sequence ID" value="PIP31587.1"/>
    <property type="molecule type" value="Genomic_DNA"/>
</dbReference>
<name>A0A2G9ZEK4_9BACT</name>
<protein>
    <recommendedName>
        <fullName evidence="3">Nucleotidyl transferase AbiEii/AbiGii toxin family protein</fullName>
    </recommendedName>
</protein>
<evidence type="ECO:0008006" key="3">
    <source>
        <dbReference type="Google" id="ProtNLM"/>
    </source>
</evidence>
<dbReference type="AlphaFoldDB" id="A0A2G9ZEK4"/>
<reference evidence="1 2" key="1">
    <citation type="submission" date="2017-09" db="EMBL/GenBank/DDBJ databases">
        <title>Depth-based differentiation of microbial function through sediment-hosted aquifers and enrichment of novel symbionts in the deep terrestrial subsurface.</title>
        <authorList>
            <person name="Probst A.J."/>
            <person name="Ladd B."/>
            <person name="Jarett J.K."/>
            <person name="Geller-Mcgrath D.E."/>
            <person name="Sieber C.M."/>
            <person name="Emerson J.B."/>
            <person name="Anantharaman K."/>
            <person name="Thomas B.C."/>
            <person name="Malmstrom R."/>
            <person name="Stieglmeier M."/>
            <person name="Klingl A."/>
            <person name="Woyke T."/>
            <person name="Ryan C.M."/>
            <person name="Banfield J.F."/>
        </authorList>
    </citation>
    <scope>NUCLEOTIDE SEQUENCE [LARGE SCALE GENOMIC DNA]</scope>
    <source>
        <strain evidence="1">CG23_combo_of_CG06-09_8_20_14_all_37_87_8</strain>
    </source>
</reference>
<gene>
    <name evidence="1" type="ORF">COX24_02770</name>
</gene>
<dbReference type="Gene3D" id="3.30.460.40">
    <property type="match status" value="1"/>
</dbReference>
<evidence type="ECO:0000313" key="1">
    <source>
        <dbReference type="EMBL" id="PIP31587.1"/>
    </source>
</evidence>
<sequence>MEEFYHNLITEKSFQTLQDIRKKLDFILIGGWAVFLYTKSLKSKDIDIIVDFNVLEKIRLKFDLKKNERLKKYEIKIENTDIDIYVPFFSELGLPVEAIKSSVVSLEGFNVPSIEALLLLKLFAYSERKGTLKGKKDIIDIFSLLQTRSINWQEYKGIVKKYNFKAQSKELESILKTQRQVKELGLLSHKFSQLKKEVLEGLSTGSFDKQT</sequence>
<dbReference type="SUPFAM" id="SSF81301">
    <property type="entry name" value="Nucleotidyltransferase"/>
    <property type="match status" value="1"/>
</dbReference>
<organism evidence="1 2">
    <name type="scientific">bacterium (Candidatus Gribaldobacteria) CG23_combo_of_CG06-09_8_20_14_all_37_87_8</name>
    <dbReference type="NCBI Taxonomy" id="2014278"/>
    <lineage>
        <taxon>Bacteria</taxon>
        <taxon>Candidatus Gribaldobacteria</taxon>
    </lineage>
</organism>
<evidence type="ECO:0000313" key="2">
    <source>
        <dbReference type="Proteomes" id="UP000230447"/>
    </source>
</evidence>
<comment type="caution">
    <text evidence="1">The sequence shown here is derived from an EMBL/GenBank/DDBJ whole genome shotgun (WGS) entry which is preliminary data.</text>
</comment>
<proteinExistence type="predicted"/>